<reference evidence="1" key="1">
    <citation type="submission" date="2021-05" db="EMBL/GenBank/DDBJ databases">
        <authorList>
            <person name="Scholz U."/>
            <person name="Mascher M."/>
            <person name="Fiebig A."/>
        </authorList>
    </citation>
    <scope>NUCLEOTIDE SEQUENCE [LARGE SCALE GENOMIC DNA]</scope>
</reference>
<protein>
    <submittedName>
        <fullName evidence="1">Uncharacterized protein</fullName>
    </submittedName>
</protein>
<sequence>MVAVRRLPGSYWLSFQFRELKDQLVLAAKLKHSNIVPLLGICLDQREKLLVHEYLPNPSLHTILLAIFNKQRHLDWENRRSIIRGIASGLLYLHQDSGLRINYKGVLRASKILVDDDMNPKILDAGIPPPNTDGRCVAMPDNIWYGTSGTKDQ</sequence>
<evidence type="ECO:0000313" key="1">
    <source>
        <dbReference type="EnsemblPlants" id="AVESA.00010b.r2.3CG0464120.1.CDS"/>
    </source>
</evidence>
<name>A0ACD5VKA0_AVESA</name>
<dbReference type="Proteomes" id="UP001732700">
    <property type="component" value="Chromosome 3C"/>
</dbReference>
<keyword evidence="2" id="KW-1185">Reference proteome</keyword>
<accession>A0ACD5VKA0</accession>
<organism evidence="1 2">
    <name type="scientific">Avena sativa</name>
    <name type="common">Oat</name>
    <dbReference type="NCBI Taxonomy" id="4498"/>
    <lineage>
        <taxon>Eukaryota</taxon>
        <taxon>Viridiplantae</taxon>
        <taxon>Streptophyta</taxon>
        <taxon>Embryophyta</taxon>
        <taxon>Tracheophyta</taxon>
        <taxon>Spermatophyta</taxon>
        <taxon>Magnoliopsida</taxon>
        <taxon>Liliopsida</taxon>
        <taxon>Poales</taxon>
        <taxon>Poaceae</taxon>
        <taxon>BOP clade</taxon>
        <taxon>Pooideae</taxon>
        <taxon>Poodae</taxon>
        <taxon>Poeae</taxon>
        <taxon>Poeae Chloroplast Group 1 (Aveneae type)</taxon>
        <taxon>Aveninae</taxon>
        <taxon>Avena</taxon>
    </lineage>
</organism>
<proteinExistence type="predicted"/>
<dbReference type="EnsemblPlants" id="AVESA.00010b.r2.3CG0464120.1">
    <property type="protein sequence ID" value="AVESA.00010b.r2.3CG0464120.1.CDS"/>
    <property type="gene ID" value="AVESA.00010b.r2.3CG0464120"/>
</dbReference>
<reference evidence="1" key="2">
    <citation type="submission" date="2025-09" db="UniProtKB">
        <authorList>
            <consortium name="EnsemblPlants"/>
        </authorList>
    </citation>
    <scope>IDENTIFICATION</scope>
</reference>
<evidence type="ECO:0000313" key="2">
    <source>
        <dbReference type="Proteomes" id="UP001732700"/>
    </source>
</evidence>